<dbReference type="RefSeq" id="WP_303739412.1">
    <property type="nucleotide sequence ID" value="NZ_SUTK01000047.1"/>
</dbReference>
<reference evidence="3" key="1">
    <citation type="submission" date="2019-04" db="EMBL/GenBank/DDBJ databases">
        <title>Evolution of Biomass-Degrading Anaerobic Consortia Revealed by Metagenomics.</title>
        <authorList>
            <person name="Peng X."/>
        </authorList>
    </citation>
    <scope>NUCLEOTIDE SEQUENCE</scope>
    <source>
        <strain evidence="3">SIG18</strain>
    </source>
</reference>
<accession>A0A8T3V7P6</accession>
<keyword evidence="2" id="KW-0472">Membrane</keyword>
<keyword evidence="2" id="KW-0812">Transmembrane</keyword>
<evidence type="ECO:0000313" key="3">
    <source>
        <dbReference type="EMBL" id="MBE6502321.1"/>
    </source>
</evidence>
<evidence type="ECO:0000256" key="2">
    <source>
        <dbReference type="SAM" id="Phobius"/>
    </source>
</evidence>
<dbReference type="EMBL" id="SUTK01000047">
    <property type="protein sequence ID" value="MBE6502321.1"/>
    <property type="molecule type" value="Genomic_DNA"/>
</dbReference>
<keyword evidence="2" id="KW-1133">Transmembrane helix</keyword>
<proteinExistence type="predicted"/>
<dbReference type="AlphaFoldDB" id="A0A8T3V7P6"/>
<name>A0A8T3V7P6_9EURY</name>
<sequence length="312" mass="35813">MKDSKKEHRISNLKDMIDNVTDESYEQIEEDSELIDYLNQNKDDFEVPEIDDEFIYRPNDEYNNAINLEETPINEDYIIKAPKSIDSDKDEYDDFEGDLVGEISENFDNAINAKVRGRSILAIISSVLGIILVIISIFIFQSRSDRVIDNVVAGESSFMFVVFLIAGVLLLIYGIYRLFNIKNPFEKITSSIDSIDNEKKDNTNTKNEEPSQKPMPKSEIPLDKDAYKIGEFDVNDLKTSLKKPTASTKKVQFKDNIDDLPPAKKTLTEEEIEEIEYEHAKLESESIDDIFAEVEDIEEVPIITLDSKERQE</sequence>
<feature type="transmembrane region" description="Helical" evidence="2">
    <location>
        <begin position="120"/>
        <end position="140"/>
    </location>
</feature>
<protein>
    <submittedName>
        <fullName evidence="3">Topoisomerase IV</fullName>
    </submittedName>
</protein>
<dbReference type="Proteomes" id="UP000783037">
    <property type="component" value="Unassembled WGS sequence"/>
</dbReference>
<gene>
    <name evidence="3" type="ORF">E7Z79_07760</name>
</gene>
<feature type="compositionally biased region" description="Basic and acidic residues" evidence="1">
    <location>
        <begin position="196"/>
        <end position="211"/>
    </location>
</feature>
<organism evidence="3 4">
    <name type="scientific">Methanobrevibacter thaueri</name>
    <dbReference type="NCBI Taxonomy" id="190975"/>
    <lineage>
        <taxon>Archaea</taxon>
        <taxon>Methanobacteriati</taxon>
        <taxon>Methanobacteriota</taxon>
        <taxon>Methanomada group</taxon>
        <taxon>Methanobacteria</taxon>
        <taxon>Methanobacteriales</taxon>
        <taxon>Methanobacteriaceae</taxon>
        <taxon>Methanobrevibacter</taxon>
    </lineage>
</organism>
<feature type="region of interest" description="Disordered" evidence="1">
    <location>
        <begin position="196"/>
        <end position="220"/>
    </location>
</feature>
<evidence type="ECO:0000313" key="4">
    <source>
        <dbReference type="Proteomes" id="UP000783037"/>
    </source>
</evidence>
<comment type="caution">
    <text evidence="3">The sequence shown here is derived from an EMBL/GenBank/DDBJ whole genome shotgun (WGS) entry which is preliminary data.</text>
</comment>
<feature type="transmembrane region" description="Helical" evidence="2">
    <location>
        <begin position="160"/>
        <end position="179"/>
    </location>
</feature>
<evidence type="ECO:0000256" key="1">
    <source>
        <dbReference type="SAM" id="MobiDB-lite"/>
    </source>
</evidence>